<dbReference type="EMBL" id="JAJJHW010000824">
    <property type="protein sequence ID" value="KAH8381488.1"/>
    <property type="molecule type" value="Genomic_DNA"/>
</dbReference>
<dbReference type="InterPro" id="IPR010512">
    <property type="entry name" value="DUF1091"/>
</dbReference>
<sequence>EAVVFKFTNFVCEVFNKSRIVINECRLKAISRNTTLMNFNATLLHPLNDVILEAQIFKRANGYKPFLYKARIDCCQFFRKAYHPIVIGIYKTFRNYSNMNHPCPYSGIIYTKGANLEYGMLPHALPTGQYLLNLTWIHYGTKTLTTNLYFMFTEDL</sequence>
<dbReference type="PANTHER" id="PTHR20898">
    <property type="entry name" value="DAEDALUS ON 3-RELATED-RELATED"/>
    <property type="match status" value="1"/>
</dbReference>
<accession>A0AAD4PQ53</accession>
<organism evidence="1 2">
    <name type="scientific">Drosophila rubida</name>
    <dbReference type="NCBI Taxonomy" id="30044"/>
    <lineage>
        <taxon>Eukaryota</taxon>
        <taxon>Metazoa</taxon>
        <taxon>Ecdysozoa</taxon>
        <taxon>Arthropoda</taxon>
        <taxon>Hexapoda</taxon>
        <taxon>Insecta</taxon>
        <taxon>Pterygota</taxon>
        <taxon>Neoptera</taxon>
        <taxon>Endopterygota</taxon>
        <taxon>Diptera</taxon>
        <taxon>Brachycera</taxon>
        <taxon>Muscomorpha</taxon>
        <taxon>Ephydroidea</taxon>
        <taxon>Drosophilidae</taxon>
        <taxon>Drosophila</taxon>
    </lineage>
</organism>
<evidence type="ECO:0000313" key="1">
    <source>
        <dbReference type="EMBL" id="KAH8381488.1"/>
    </source>
</evidence>
<dbReference type="Proteomes" id="UP001200034">
    <property type="component" value="Unassembled WGS sequence"/>
</dbReference>
<dbReference type="SMART" id="SM00697">
    <property type="entry name" value="DM8"/>
    <property type="match status" value="1"/>
</dbReference>
<proteinExistence type="predicted"/>
<comment type="caution">
    <text evidence="1">The sequence shown here is derived from an EMBL/GenBank/DDBJ whole genome shotgun (WGS) entry which is preliminary data.</text>
</comment>
<dbReference type="Pfam" id="PF06477">
    <property type="entry name" value="DUF1091"/>
    <property type="match status" value="1"/>
</dbReference>
<reference evidence="1" key="1">
    <citation type="journal article" date="2021" name="Mol. Ecol. Resour.">
        <title>Phylogenomic analyses of the genus Drosophila reveals genomic signals of climate adaptation.</title>
        <authorList>
            <person name="Li F."/>
            <person name="Rane R.V."/>
            <person name="Luria V."/>
            <person name="Xiong Z."/>
            <person name="Chen J."/>
            <person name="Li Z."/>
            <person name="Catullo R.A."/>
            <person name="Griffin P.C."/>
            <person name="Schiffer M."/>
            <person name="Pearce S."/>
            <person name="Lee S.F."/>
            <person name="McElroy K."/>
            <person name="Stocker A."/>
            <person name="Shirriffs J."/>
            <person name="Cockerell F."/>
            <person name="Coppin C."/>
            <person name="Sgro C.M."/>
            <person name="Karger A."/>
            <person name="Cain J.W."/>
            <person name="Weber J.A."/>
            <person name="Santpere G."/>
            <person name="Kirschner M.W."/>
            <person name="Hoffmann A.A."/>
            <person name="Oakeshott J.G."/>
            <person name="Zhang G."/>
        </authorList>
    </citation>
    <scope>NUCLEOTIDE SEQUENCE</scope>
    <source>
        <strain evidence="1">BGI-SZ-2011g</strain>
    </source>
</reference>
<name>A0AAD4PQ53_9MUSC</name>
<gene>
    <name evidence="1" type="ORF">KR093_006395</name>
</gene>
<feature type="non-terminal residue" evidence="1">
    <location>
        <position position="1"/>
    </location>
</feature>
<dbReference type="AlphaFoldDB" id="A0AAD4PQ53"/>
<evidence type="ECO:0000313" key="2">
    <source>
        <dbReference type="Proteomes" id="UP001200034"/>
    </source>
</evidence>
<protein>
    <submittedName>
        <fullName evidence="1">Uncharacterized protein</fullName>
    </submittedName>
</protein>
<keyword evidence="2" id="KW-1185">Reference proteome</keyword>
<dbReference type="PANTHER" id="PTHR20898:SF0">
    <property type="entry name" value="DAEDALUS ON 3-RELATED"/>
    <property type="match status" value="1"/>
</dbReference>